<dbReference type="KEGG" id="glz:GLAREA_08878"/>
<dbReference type="GeneID" id="19467926"/>
<keyword evidence="2" id="KW-0808">Transferase</keyword>
<dbReference type="PANTHER" id="PTHR48229">
    <property type="entry name" value="CAIB/BAIF FAMILY ENZYME (AFU_ORTHOLOGUE AFUA_1G05360)-RELATED"/>
    <property type="match status" value="1"/>
</dbReference>
<dbReference type="Proteomes" id="UP000016922">
    <property type="component" value="Unassembled WGS sequence"/>
</dbReference>
<gene>
    <name evidence="2" type="ORF">GLAREA_08878</name>
</gene>
<accession>S3DG84</accession>
<dbReference type="Gene3D" id="3.40.50.10540">
    <property type="entry name" value="Crotonobetainyl-coa:carnitine coa-transferase, domain 1"/>
    <property type="match status" value="1"/>
</dbReference>
<evidence type="ECO:0000256" key="1">
    <source>
        <dbReference type="ARBA" id="ARBA00008383"/>
    </source>
</evidence>
<name>S3DG84_GLAL2</name>
<dbReference type="InterPro" id="IPR052985">
    <property type="entry name" value="CoA-trans_III_biosynth/detox"/>
</dbReference>
<proteinExistence type="inferred from homology"/>
<dbReference type="OrthoDB" id="2308815at2759"/>
<evidence type="ECO:0000313" key="2">
    <source>
        <dbReference type="EMBL" id="EPE36715.1"/>
    </source>
</evidence>
<dbReference type="GO" id="GO:0016740">
    <property type="term" value="F:transferase activity"/>
    <property type="evidence" value="ECO:0007669"/>
    <property type="project" value="UniProtKB-KW"/>
</dbReference>
<dbReference type="OMA" id="DANIGKH"/>
<keyword evidence="3" id="KW-1185">Reference proteome</keyword>
<dbReference type="eggNOG" id="KOG3957">
    <property type="taxonomic scope" value="Eukaryota"/>
</dbReference>
<dbReference type="PANTHER" id="PTHR48229:SF1">
    <property type="entry name" value="ALPHA METHYLACYL-COA RACEMASE-RELATED"/>
    <property type="match status" value="1"/>
</dbReference>
<dbReference type="InterPro" id="IPR003673">
    <property type="entry name" value="CoA-Trfase_fam_III"/>
</dbReference>
<dbReference type="SUPFAM" id="SSF89796">
    <property type="entry name" value="CoA-transferase family III (CaiB/BaiF)"/>
    <property type="match status" value="2"/>
</dbReference>
<dbReference type="InterPro" id="IPR023606">
    <property type="entry name" value="CoA-Trfase_III_dom_1_sf"/>
</dbReference>
<evidence type="ECO:0000313" key="3">
    <source>
        <dbReference type="Proteomes" id="UP000016922"/>
    </source>
</evidence>
<comment type="similarity">
    <text evidence="1">Belongs to the CoA-transferase III family.</text>
</comment>
<dbReference type="HOGENOM" id="CLU_021588_1_1_1"/>
<protein>
    <submittedName>
        <fullName evidence="2">CoA-transferase family III (CaiB/BaiF)</fullName>
    </submittedName>
</protein>
<reference evidence="2 3" key="1">
    <citation type="journal article" date="2013" name="BMC Genomics">
        <title>Genomics-driven discovery of the pneumocandin biosynthetic gene cluster in the fungus Glarea lozoyensis.</title>
        <authorList>
            <person name="Chen L."/>
            <person name="Yue Q."/>
            <person name="Zhang X."/>
            <person name="Xiang M."/>
            <person name="Wang C."/>
            <person name="Li S."/>
            <person name="Che Y."/>
            <person name="Ortiz-Lopez F.J."/>
            <person name="Bills G.F."/>
            <person name="Liu X."/>
            <person name="An Z."/>
        </authorList>
    </citation>
    <scope>NUCLEOTIDE SEQUENCE [LARGE SCALE GENOMIC DNA]</scope>
    <source>
        <strain evidence="3">ATCC 20868 / MF5171</strain>
    </source>
</reference>
<dbReference type="RefSeq" id="XP_008076030.1">
    <property type="nucleotide sequence ID" value="XM_008077839.1"/>
</dbReference>
<dbReference type="EMBL" id="KE145352">
    <property type="protein sequence ID" value="EPE36715.1"/>
    <property type="molecule type" value="Genomic_DNA"/>
</dbReference>
<dbReference type="STRING" id="1116229.S3DG84"/>
<dbReference type="AlphaFoldDB" id="S3DG84"/>
<organism evidence="2 3">
    <name type="scientific">Glarea lozoyensis (strain ATCC 20868 / MF5171)</name>
    <dbReference type="NCBI Taxonomy" id="1116229"/>
    <lineage>
        <taxon>Eukaryota</taxon>
        <taxon>Fungi</taxon>
        <taxon>Dikarya</taxon>
        <taxon>Ascomycota</taxon>
        <taxon>Pezizomycotina</taxon>
        <taxon>Leotiomycetes</taxon>
        <taxon>Helotiales</taxon>
        <taxon>Helotiaceae</taxon>
        <taxon>Glarea</taxon>
    </lineage>
</organism>
<dbReference type="Pfam" id="PF02515">
    <property type="entry name" value="CoA_transf_3"/>
    <property type="match status" value="1"/>
</dbReference>
<sequence length="559" mass="61515">MYSVIDGAHKATAALVEVAGNQLPAEILKHLPDVNLTTAEDGTKIYFPCPFKETEATVALKSIEACAVAAIANLRYGEKSRKIEVNLERTATFLFSTYIATIGGKGKQDPEAKSKLKDTDLLKAQSILYRRLSANLYETKNPGEYFHIHGSLEAGKTLNMIGLESHRPDLTDYRQCIDTIESHVKKFTAQELETMNAKIGQAGVSVLKWPEFKETEHGRTLLSLPPWELTRLQDPSPVVPFDSSTSSGESRQVLSGIRVLELCRIIAGPAIGRTLAEYGAQVIKVTSPNLSDVPFFQVDGNTGKHTCDLDLKTLSGRQTFEGLLQSADVVLDGFRPGSLDRLGYGPTQIVELIKGRGKGIVYVSEDCFGYQGPWASRPGWQQIADCVTGVAWAQGEFMGLEEPVVPPFPMSDYGTGCMGAVAALTGLYRRATEGGSWVGRTSLSQYDIFLLGLGLYGEDVKQKIRKEHDEEFFKLRHADSVDEVGGRALRSMKRVHPELFDDSLMQKTFSKGFGEEIKWCRSPVTIDGLRVGFSRASRPNGYDEASWEGWEVEKAVVDG</sequence>